<evidence type="ECO:0000259" key="9">
    <source>
        <dbReference type="PROSITE" id="PS51194"/>
    </source>
</evidence>
<evidence type="ECO:0000256" key="5">
    <source>
        <dbReference type="ARBA" id="ARBA00023235"/>
    </source>
</evidence>
<keyword evidence="11" id="KW-1185">Reference proteome</keyword>
<dbReference type="Gene3D" id="3.40.50.300">
    <property type="entry name" value="P-loop containing nucleotide triphosphate hydrolases"/>
    <property type="match status" value="2"/>
</dbReference>
<dbReference type="AlphaFoldDB" id="A0A4Y7SGM6"/>
<evidence type="ECO:0000256" key="6">
    <source>
        <dbReference type="ARBA" id="ARBA00034617"/>
    </source>
</evidence>
<evidence type="ECO:0000256" key="2">
    <source>
        <dbReference type="ARBA" id="ARBA00022741"/>
    </source>
</evidence>
<dbReference type="InterPro" id="IPR001650">
    <property type="entry name" value="Helicase_C-like"/>
</dbReference>
<evidence type="ECO:0000256" key="7">
    <source>
        <dbReference type="ARBA" id="ARBA00034808"/>
    </source>
</evidence>
<feature type="non-terminal residue" evidence="10">
    <location>
        <position position="1162"/>
    </location>
</feature>
<protein>
    <recommendedName>
        <fullName evidence="7">DNA 3'-5' helicase</fullName>
        <ecNumber evidence="7">5.6.2.4</ecNumber>
    </recommendedName>
</protein>
<dbReference type="PANTHER" id="PTHR13710:SF105">
    <property type="entry name" value="ATP-DEPENDENT DNA HELICASE Q1"/>
    <property type="match status" value="1"/>
</dbReference>
<dbReference type="SUPFAM" id="SSF52540">
    <property type="entry name" value="P-loop containing nucleoside triphosphate hydrolases"/>
    <property type="match status" value="1"/>
</dbReference>
<dbReference type="SMART" id="SM00490">
    <property type="entry name" value="HELICc"/>
    <property type="match status" value="1"/>
</dbReference>
<comment type="similarity">
    <text evidence="1">Belongs to the helicase family. RecQ subfamily.</text>
</comment>
<dbReference type="PROSITE" id="PS51194">
    <property type="entry name" value="HELICASE_CTER"/>
    <property type="match status" value="1"/>
</dbReference>
<dbReference type="PANTHER" id="PTHR13710">
    <property type="entry name" value="DNA HELICASE RECQ FAMILY MEMBER"/>
    <property type="match status" value="1"/>
</dbReference>
<dbReference type="GO" id="GO:0043138">
    <property type="term" value="F:3'-5' DNA helicase activity"/>
    <property type="evidence" value="ECO:0007669"/>
    <property type="project" value="UniProtKB-EC"/>
</dbReference>
<keyword evidence="3" id="KW-0067">ATP-binding</keyword>
<dbReference type="GO" id="GO:0003677">
    <property type="term" value="F:DNA binding"/>
    <property type="evidence" value="ECO:0007669"/>
    <property type="project" value="UniProtKB-KW"/>
</dbReference>
<dbReference type="GO" id="GO:0000724">
    <property type="term" value="P:double-strand break repair via homologous recombination"/>
    <property type="evidence" value="ECO:0007669"/>
    <property type="project" value="TreeGrafter"/>
</dbReference>
<feature type="domain" description="Helicase ATP-binding" evidence="8">
    <location>
        <begin position="835"/>
        <end position="996"/>
    </location>
</feature>
<reference evidence="10 11" key="1">
    <citation type="journal article" date="2019" name="Nat. Ecol. Evol.">
        <title>Megaphylogeny resolves global patterns of mushroom evolution.</title>
        <authorList>
            <person name="Varga T."/>
            <person name="Krizsan K."/>
            <person name="Foldi C."/>
            <person name="Dima B."/>
            <person name="Sanchez-Garcia M."/>
            <person name="Sanchez-Ramirez S."/>
            <person name="Szollosi G.J."/>
            <person name="Szarkandi J.G."/>
            <person name="Papp V."/>
            <person name="Albert L."/>
            <person name="Andreopoulos W."/>
            <person name="Angelini C."/>
            <person name="Antonin V."/>
            <person name="Barry K.W."/>
            <person name="Bougher N.L."/>
            <person name="Buchanan P."/>
            <person name="Buyck B."/>
            <person name="Bense V."/>
            <person name="Catcheside P."/>
            <person name="Chovatia M."/>
            <person name="Cooper J."/>
            <person name="Damon W."/>
            <person name="Desjardin D."/>
            <person name="Finy P."/>
            <person name="Geml J."/>
            <person name="Haridas S."/>
            <person name="Hughes K."/>
            <person name="Justo A."/>
            <person name="Karasinski D."/>
            <person name="Kautmanova I."/>
            <person name="Kiss B."/>
            <person name="Kocsube S."/>
            <person name="Kotiranta H."/>
            <person name="LaButti K.M."/>
            <person name="Lechner B.E."/>
            <person name="Liimatainen K."/>
            <person name="Lipzen A."/>
            <person name="Lukacs Z."/>
            <person name="Mihaltcheva S."/>
            <person name="Morgado L.N."/>
            <person name="Niskanen T."/>
            <person name="Noordeloos M.E."/>
            <person name="Ohm R.A."/>
            <person name="Ortiz-Santana B."/>
            <person name="Ovrebo C."/>
            <person name="Racz N."/>
            <person name="Riley R."/>
            <person name="Savchenko A."/>
            <person name="Shiryaev A."/>
            <person name="Soop K."/>
            <person name="Spirin V."/>
            <person name="Szebenyi C."/>
            <person name="Tomsovsky M."/>
            <person name="Tulloss R.E."/>
            <person name="Uehling J."/>
            <person name="Grigoriev I.V."/>
            <person name="Vagvolgyi C."/>
            <person name="Papp T."/>
            <person name="Martin F.M."/>
            <person name="Miettinen O."/>
            <person name="Hibbett D.S."/>
            <person name="Nagy L.G."/>
        </authorList>
    </citation>
    <scope>NUCLEOTIDE SEQUENCE [LARGE SCALE GENOMIC DNA]</scope>
    <source>
        <strain evidence="10 11">FP101781</strain>
    </source>
</reference>
<dbReference type="Proteomes" id="UP000298030">
    <property type="component" value="Unassembled WGS sequence"/>
</dbReference>
<evidence type="ECO:0000313" key="10">
    <source>
        <dbReference type="EMBL" id="TEB21016.1"/>
    </source>
</evidence>
<evidence type="ECO:0000259" key="8">
    <source>
        <dbReference type="PROSITE" id="PS51192"/>
    </source>
</evidence>
<dbReference type="Pfam" id="PF00270">
    <property type="entry name" value="DEAD"/>
    <property type="match status" value="1"/>
</dbReference>
<gene>
    <name evidence="10" type="ORF">FA13DRAFT_1643938</name>
</gene>
<organism evidence="10 11">
    <name type="scientific">Coprinellus micaceus</name>
    <name type="common">Glistening ink-cap mushroom</name>
    <name type="synonym">Coprinus micaceus</name>
    <dbReference type="NCBI Taxonomy" id="71717"/>
    <lineage>
        <taxon>Eukaryota</taxon>
        <taxon>Fungi</taxon>
        <taxon>Dikarya</taxon>
        <taxon>Basidiomycota</taxon>
        <taxon>Agaricomycotina</taxon>
        <taxon>Agaricomycetes</taxon>
        <taxon>Agaricomycetidae</taxon>
        <taxon>Agaricales</taxon>
        <taxon>Agaricineae</taxon>
        <taxon>Psathyrellaceae</taxon>
        <taxon>Coprinellus</taxon>
    </lineage>
</organism>
<dbReference type="InterPro" id="IPR014001">
    <property type="entry name" value="Helicase_ATP-bd"/>
</dbReference>
<accession>A0A4Y7SGM6</accession>
<keyword evidence="4" id="KW-0238">DNA-binding</keyword>
<dbReference type="EC" id="5.6.2.4" evidence="7"/>
<dbReference type="GO" id="GO:0005524">
    <property type="term" value="F:ATP binding"/>
    <property type="evidence" value="ECO:0007669"/>
    <property type="project" value="UniProtKB-KW"/>
</dbReference>
<dbReference type="InterPro" id="IPR027417">
    <property type="entry name" value="P-loop_NTPase"/>
</dbReference>
<dbReference type="EMBL" id="QPFP01000126">
    <property type="protein sequence ID" value="TEB21016.1"/>
    <property type="molecule type" value="Genomic_DNA"/>
</dbReference>
<dbReference type="SMART" id="SM00487">
    <property type="entry name" value="DEXDc"/>
    <property type="match status" value="1"/>
</dbReference>
<dbReference type="InterPro" id="IPR011545">
    <property type="entry name" value="DEAD/DEAH_box_helicase_dom"/>
</dbReference>
<sequence>MAGLQVQYKYGCPIPTCMYTAAKPRIRDHLKKDHQNNNGLPLENVACQVLNSGAAPTNIRITLPKPQDDDEDSVSQSGFETYDVNTSITLSAPDDRRLISPWLLRTGFHKYVEGKNTADLMKLCSMPLPTEDHMSGLQEIVYEYFQRATTLIEKTDPLILQLLNSSDPQKEGINHTPFREHQEHDTTLRGYIIPVVHLLAMLLRKGCTGITLPSSSTCGDALFDFSTDPTVDTLHAVLKSIWLEEWPNKEGNNFSDPSICFLALFTLQADGHFKHPKDVTRTLAQLCRAIRLTVLAEIHRQITMNPSTSSTDAFRPHALPKIVWPFREEGRFDAMLFLGQSASLQKLLNIIQDLEREAVDIWEHSILRGAPLHITWKILADNLRDTSQGYSFLQEQGNHLKDVRHDLGRFLLQRWLMKEIPGSTQKSLNIAEARVWLTDLARLEAIMQLLVEMKSGAPIRLTELCSTLSHNTEFRLRNLMAFGKRIILIRQYTKNTNNRQMDSLIPCLLAAFEADMLVQIHTYARPIAQWIAFQITGDSTVARAYQDMLFMDLLKPFAPDTISRLLGEKSSKHLGWKMKIKAYRQMTIGFRRQNKIEGIECDIQEDTMRLIYAQQSGHSVSTENRTYGLSPDLVEGLADATIELYLNSSSDWQRLLKVVPGDTTLPYKQCLVENYAKLAADGIIMAHTPTKSTHTDITPLAKLIIELKSESGASHNILMGEIKRLQADIQALKHDIHHQSIPSATLITTPATLAMPQSPAAIHATRSPPARLNLVNVSPLPPLKRPHPTDSIVTSDPPSKKAMLQKRLGDMVDHLSLLVGKETTWRNLDQRSAVACLMTLKRDAIIVLRTGLGKTAIALLPAMVEDCVTVVVVPLIILFEEWESRLQKARIPFDTFAHDRTTPINTGAKVVLVSSDTARFASWKEAIAKLHDIRPVVRMVIDEAHYYFTDLNFRSNALGNPFSLRTLPFQIVLLSATIPPAAEAHLKTEFGLHIPHIIRGLSHRKELKYRILEGGENIEAMVEQFTLYCDQLQEEQQWSDGDRWIVFVPWVAEGYYVADLLGVEFYHADSDAFPITREERSEMYGRFTRGEKKGLVASTALGAGTDYPHIRLTCHLGAMYGMVNFVQQSSRAGRDGKSAHCIVIPNKVPPNSPNREIADLTG</sequence>
<dbReference type="GO" id="GO:0009378">
    <property type="term" value="F:four-way junction helicase activity"/>
    <property type="evidence" value="ECO:0007669"/>
    <property type="project" value="TreeGrafter"/>
</dbReference>
<dbReference type="STRING" id="71717.A0A4Y7SGM6"/>
<keyword evidence="5" id="KW-0413">Isomerase</keyword>
<evidence type="ECO:0000256" key="3">
    <source>
        <dbReference type="ARBA" id="ARBA00022840"/>
    </source>
</evidence>
<evidence type="ECO:0000313" key="11">
    <source>
        <dbReference type="Proteomes" id="UP000298030"/>
    </source>
</evidence>
<dbReference type="GO" id="GO:0005694">
    <property type="term" value="C:chromosome"/>
    <property type="evidence" value="ECO:0007669"/>
    <property type="project" value="TreeGrafter"/>
</dbReference>
<evidence type="ECO:0000256" key="1">
    <source>
        <dbReference type="ARBA" id="ARBA00005446"/>
    </source>
</evidence>
<proteinExistence type="inferred from homology"/>
<keyword evidence="10" id="KW-0378">Hydrolase</keyword>
<dbReference type="PROSITE" id="PS51192">
    <property type="entry name" value="HELICASE_ATP_BIND_1"/>
    <property type="match status" value="1"/>
</dbReference>
<dbReference type="Pfam" id="PF00271">
    <property type="entry name" value="Helicase_C"/>
    <property type="match status" value="1"/>
</dbReference>
<dbReference type="GO" id="GO:0005737">
    <property type="term" value="C:cytoplasm"/>
    <property type="evidence" value="ECO:0007669"/>
    <property type="project" value="TreeGrafter"/>
</dbReference>
<evidence type="ECO:0000256" key="4">
    <source>
        <dbReference type="ARBA" id="ARBA00023125"/>
    </source>
</evidence>
<keyword evidence="2" id="KW-0547">Nucleotide-binding</keyword>
<feature type="domain" description="Helicase C-terminal" evidence="9">
    <location>
        <begin position="1024"/>
        <end position="1162"/>
    </location>
</feature>
<dbReference type="GO" id="GO:0016787">
    <property type="term" value="F:hydrolase activity"/>
    <property type="evidence" value="ECO:0007669"/>
    <property type="project" value="UniProtKB-KW"/>
</dbReference>
<comment type="caution">
    <text evidence="10">The sequence shown here is derived from an EMBL/GenBank/DDBJ whole genome shotgun (WGS) entry which is preliminary data.</text>
</comment>
<name>A0A4Y7SGM6_COPMI</name>
<dbReference type="OrthoDB" id="3151137at2759"/>
<comment type="catalytic activity">
    <reaction evidence="6">
        <text>Couples ATP hydrolysis with the unwinding of duplex DNA by translocating in the 3'-5' direction.</text>
        <dbReference type="EC" id="5.6.2.4"/>
    </reaction>
</comment>